<sequence>MLRVIGFTGTIASGKTARCRHLLRTAHNYQLRAMDGRSATHPLPAAAAAPLSVEEALRCATVRAALPALRVGVKYINADLVGHAIYLPGKPCYYDLIRTFGERIVATEAPLPTAPAARGAEPLIDRRVLGGLVFADRDKLQALNRVCGPYIARAMAEERAALVAASRAAGQRGLLLIVEAALLLQMAETMAACTDVWYTHCREPVAVARVAARDGLPEAAARQRVASQRDVLGQLRGLREAPGPLRGNVVALDTSDVTLEEGLAEVERTFERFWRDRVAPLVAA</sequence>
<dbReference type="OrthoDB" id="247245at2759"/>
<keyword evidence="1" id="KW-0547">Nucleotide-binding</keyword>
<dbReference type="SUPFAM" id="SSF52540">
    <property type="entry name" value="P-loop containing nucleoside triphosphate hydrolases"/>
    <property type="match status" value="1"/>
</dbReference>
<dbReference type="GO" id="GO:0015937">
    <property type="term" value="P:coenzyme A biosynthetic process"/>
    <property type="evidence" value="ECO:0007669"/>
    <property type="project" value="InterPro"/>
</dbReference>
<dbReference type="EMBL" id="ATMH01011050">
    <property type="protein sequence ID" value="EPY16551.1"/>
    <property type="molecule type" value="Genomic_DNA"/>
</dbReference>
<dbReference type="PROSITE" id="PS51219">
    <property type="entry name" value="DPCK"/>
    <property type="match status" value="1"/>
</dbReference>
<dbReference type="AlphaFoldDB" id="S9UPH5"/>
<evidence type="ECO:0000256" key="1">
    <source>
        <dbReference type="ARBA" id="ARBA00022741"/>
    </source>
</evidence>
<dbReference type="GO" id="GO:0005524">
    <property type="term" value="F:ATP binding"/>
    <property type="evidence" value="ECO:0007669"/>
    <property type="project" value="UniProtKB-KW"/>
</dbReference>
<organism evidence="3 4">
    <name type="scientific">Strigomonas culicis</name>
    <dbReference type="NCBI Taxonomy" id="28005"/>
    <lineage>
        <taxon>Eukaryota</taxon>
        <taxon>Discoba</taxon>
        <taxon>Euglenozoa</taxon>
        <taxon>Kinetoplastea</taxon>
        <taxon>Metakinetoplastina</taxon>
        <taxon>Trypanosomatida</taxon>
        <taxon>Trypanosomatidae</taxon>
        <taxon>Strigomonadinae</taxon>
        <taxon>Strigomonas</taxon>
    </lineage>
</organism>
<dbReference type="Gene3D" id="3.40.50.300">
    <property type="entry name" value="P-loop containing nucleotide triphosphate hydrolases"/>
    <property type="match status" value="1"/>
</dbReference>
<evidence type="ECO:0008006" key="5">
    <source>
        <dbReference type="Google" id="ProtNLM"/>
    </source>
</evidence>
<dbReference type="Pfam" id="PF01121">
    <property type="entry name" value="CoaE"/>
    <property type="match status" value="1"/>
</dbReference>
<reference evidence="3 4" key="1">
    <citation type="journal article" date="2013" name="PLoS ONE">
        <title>Predicting the Proteins of Angomonas deanei, Strigomonas culicis and Their Respective Endosymbionts Reveals New Aspects of the Trypanosomatidae Family.</title>
        <authorList>
            <person name="Motta M.C."/>
            <person name="Martins A.C."/>
            <person name="de Souza S.S."/>
            <person name="Catta-Preta C.M."/>
            <person name="Silva R."/>
            <person name="Klein C.C."/>
            <person name="de Almeida L.G."/>
            <person name="de Lima Cunha O."/>
            <person name="Ciapina L.P."/>
            <person name="Brocchi M."/>
            <person name="Colabardini A.C."/>
            <person name="de Araujo Lima B."/>
            <person name="Machado C.R."/>
            <person name="de Almeida Soares C.M."/>
            <person name="Probst C.M."/>
            <person name="de Menezes C.B."/>
            <person name="Thompson C.E."/>
            <person name="Bartholomeu D.C."/>
            <person name="Gradia D.F."/>
            <person name="Pavoni D.P."/>
            <person name="Grisard E.C."/>
            <person name="Fantinatti-Garboggini F."/>
            <person name="Marchini F.K."/>
            <person name="Rodrigues-Luiz G.F."/>
            <person name="Wagner G."/>
            <person name="Goldman G.H."/>
            <person name="Fietto J.L."/>
            <person name="Elias M.C."/>
            <person name="Goldman M.H."/>
            <person name="Sagot M.F."/>
            <person name="Pereira M."/>
            <person name="Stoco P.H."/>
            <person name="de Mendonca-Neto R.P."/>
            <person name="Teixeira S.M."/>
            <person name="Maciel T.E."/>
            <person name="de Oliveira Mendes T.A."/>
            <person name="Urmenyi T.P."/>
            <person name="de Souza W."/>
            <person name="Schenkman S."/>
            <person name="de Vasconcelos A.T."/>
        </authorList>
    </citation>
    <scope>NUCLEOTIDE SEQUENCE [LARGE SCALE GENOMIC DNA]</scope>
</reference>
<evidence type="ECO:0000313" key="3">
    <source>
        <dbReference type="EMBL" id="EPY16551.1"/>
    </source>
</evidence>
<proteinExistence type="inferred from homology"/>
<dbReference type="PANTHER" id="PTHR10695">
    <property type="entry name" value="DEPHOSPHO-COA KINASE-RELATED"/>
    <property type="match status" value="1"/>
</dbReference>
<evidence type="ECO:0000313" key="4">
    <source>
        <dbReference type="Proteomes" id="UP000015354"/>
    </source>
</evidence>
<accession>S9UPH5</accession>
<protein>
    <recommendedName>
        <fullName evidence="5">Dephospho-CoA kinase</fullName>
    </recommendedName>
</protein>
<comment type="caution">
    <text evidence="3">The sequence shown here is derived from an EMBL/GenBank/DDBJ whole genome shotgun (WGS) entry which is preliminary data.</text>
</comment>
<dbReference type="GO" id="GO:0004140">
    <property type="term" value="F:dephospho-CoA kinase activity"/>
    <property type="evidence" value="ECO:0007669"/>
    <property type="project" value="InterPro"/>
</dbReference>
<keyword evidence="4" id="KW-1185">Reference proteome</keyword>
<keyword evidence="2" id="KW-0067">ATP-binding</keyword>
<name>S9UPH5_9TRYP</name>
<dbReference type="PANTHER" id="PTHR10695:SF46">
    <property type="entry name" value="BIFUNCTIONAL COENZYME A SYNTHASE-RELATED"/>
    <property type="match status" value="1"/>
</dbReference>
<dbReference type="HAMAP" id="MF_00376">
    <property type="entry name" value="Dephospho_CoA_kinase"/>
    <property type="match status" value="1"/>
</dbReference>
<gene>
    <name evidence="3" type="ORF">STCU_11147</name>
</gene>
<dbReference type="InterPro" id="IPR027417">
    <property type="entry name" value="P-loop_NTPase"/>
</dbReference>
<dbReference type="CDD" id="cd02022">
    <property type="entry name" value="DPCK"/>
    <property type="match status" value="1"/>
</dbReference>
<dbReference type="Proteomes" id="UP000015354">
    <property type="component" value="Unassembled WGS sequence"/>
</dbReference>
<evidence type="ECO:0000256" key="2">
    <source>
        <dbReference type="ARBA" id="ARBA00022840"/>
    </source>
</evidence>
<dbReference type="InterPro" id="IPR001977">
    <property type="entry name" value="Depp_CoAkinase"/>
</dbReference>